<dbReference type="Pfam" id="PF00014">
    <property type="entry name" value="Kunitz_BPTI"/>
    <property type="match status" value="1"/>
</dbReference>
<dbReference type="GO" id="GO:0004867">
    <property type="term" value="F:serine-type endopeptidase inhibitor activity"/>
    <property type="evidence" value="ECO:0007669"/>
    <property type="project" value="InterPro"/>
</dbReference>
<organism evidence="4">
    <name type="scientific">Schistosoma haematobium</name>
    <name type="common">Blood fluke</name>
    <dbReference type="NCBI Taxonomy" id="6185"/>
    <lineage>
        <taxon>Eukaryota</taxon>
        <taxon>Metazoa</taxon>
        <taxon>Spiralia</taxon>
        <taxon>Lophotrochozoa</taxon>
        <taxon>Platyhelminthes</taxon>
        <taxon>Trematoda</taxon>
        <taxon>Digenea</taxon>
        <taxon>Strigeidida</taxon>
        <taxon>Schistosomatoidea</taxon>
        <taxon>Schistosomatidae</taxon>
        <taxon>Schistosoma</taxon>
    </lineage>
</organism>
<dbReference type="SUPFAM" id="SSF57362">
    <property type="entry name" value="BPTI-like"/>
    <property type="match status" value="1"/>
</dbReference>
<feature type="domain" description="BPTI/Kunitz inhibitor" evidence="3">
    <location>
        <begin position="28"/>
        <end position="78"/>
    </location>
</feature>
<dbReference type="SMART" id="SM00131">
    <property type="entry name" value="KU"/>
    <property type="match status" value="1"/>
</dbReference>
<dbReference type="EMBL" id="KL251753">
    <property type="protein sequence ID" value="KGB41183.1"/>
    <property type="molecule type" value="Genomic_DNA"/>
</dbReference>
<feature type="chain" id="PRO_5001905811" evidence="2">
    <location>
        <begin position="21"/>
        <end position="147"/>
    </location>
</feature>
<dbReference type="PROSITE" id="PS00280">
    <property type="entry name" value="BPTI_KUNITZ_1"/>
    <property type="match status" value="1"/>
</dbReference>
<dbReference type="InterPro" id="IPR020901">
    <property type="entry name" value="Prtase_inh_Kunz-CS"/>
</dbReference>
<evidence type="ECO:0000259" key="3">
    <source>
        <dbReference type="PROSITE" id="PS50279"/>
    </source>
</evidence>
<protein>
    <submittedName>
        <fullName evidence="4">Protein AMBP</fullName>
    </submittedName>
</protein>
<dbReference type="GO" id="GO:0005615">
    <property type="term" value="C:extracellular space"/>
    <property type="evidence" value="ECO:0007669"/>
    <property type="project" value="TreeGrafter"/>
</dbReference>
<dbReference type="PRINTS" id="PR00759">
    <property type="entry name" value="BASICPTASE"/>
</dbReference>
<dbReference type="FunFam" id="4.10.410.10:FF:000004">
    <property type="entry name" value="Tissue factor pathway inhibitor"/>
    <property type="match status" value="1"/>
</dbReference>
<keyword evidence="1" id="KW-1015">Disulfide bond</keyword>
<gene>
    <name evidence="4" type="ORF">MS3_09690</name>
</gene>
<name>A0A095CEH8_SCHHA</name>
<sequence length="147" mass="16236">MSSFCLYGILFLICAQSVTSFRKGSSVCLLDYDEGICRALIKRFYYDRVNKTCEVFYYGGCLGNRNNFLSKQECEQKCNGTIYIKENSSDSTEATTPTQKPLGVGAKIFLGILDIKNGLSNLFNKVKGASQLSILAATVYFGIVTPD</sequence>
<evidence type="ECO:0000313" key="4">
    <source>
        <dbReference type="EMBL" id="KGB41183.1"/>
    </source>
</evidence>
<dbReference type="InterPro" id="IPR002223">
    <property type="entry name" value="Kunitz_BPTI"/>
</dbReference>
<evidence type="ECO:0000256" key="2">
    <source>
        <dbReference type="SAM" id="SignalP"/>
    </source>
</evidence>
<dbReference type="Gene3D" id="4.10.410.10">
    <property type="entry name" value="Pancreatic trypsin inhibitor Kunitz domain"/>
    <property type="match status" value="1"/>
</dbReference>
<accession>A0A095CEH8</accession>
<dbReference type="PROSITE" id="PS50279">
    <property type="entry name" value="BPTI_KUNITZ_2"/>
    <property type="match status" value="1"/>
</dbReference>
<evidence type="ECO:0000256" key="1">
    <source>
        <dbReference type="ARBA" id="ARBA00023157"/>
    </source>
</evidence>
<reference evidence="4" key="1">
    <citation type="journal article" date="2012" name="Nat. Genet.">
        <title>Whole-genome sequence of Schistosoma haematobium.</title>
        <authorList>
            <person name="Young N.D."/>
            <person name="Jex A.R."/>
            <person name="Li B."/>
            <person name="Liu S."/>
            <person name="Yang L."/>
            <person name="Xiong Z."/>
            <person name="Li Y."/>
            <person name="Cantacessi C."/>
            <person name="Hall R.S."/>
            <person name="Xu X."/>
            <person name="Chen F."/>
            <person name="Wu X."/>
            <person name="Zerlotini A."/>
            <person name="Oliveira G."/>
            <person name="Hofmann A."/>
            <person name="Zhang G."/>
            <person name="Fang X."/>
            <person name="Kang Y."/>
            <person name="Campbell B.E."/>
            <person name="Loukas A."/>
            <person name="Ranganathan S."/>
            <person name="Rollinson D."/>
            <person name="Rinaldi G."/>
            <person name="Brindley P.J."/>
            <person name="Yang H."/>
            <person name="Wang J."/>
            <person name="Wang J."/>
            <person name="Gasser R.B."/>
        </authorList>
    </citation>
    <scope>NUCLEOTIDE SEQUENCE [LARGE SCALE GENOMIC DNA]</scope>
</reference>
<dbReference type="PANTHER" id="PTHR10083">
    <property type="entry name" value="KUNITZ-TYPE PROTEASE INHIBITOR-RELATED"/>
    <property type="match status" value="1"/>
</dbReference>
<proteinExistence type="predicted"/>
<feature type="signal peptide" evidence="2">
    <location>
        <begin position="1"/>
        <end position="20"/>
    </location>
</feature>
<dbReference type="STRING" id="6185.A0A095CEH8"/>
<dbReference type="InterPro" id="IPR050098">
    <property type="entry name" value="TFPI/VKTCI-like"/>
</dbReference>
<keyword evidence="2" id="KW-0732">Signal</keyword>
<dbReference type="InterPro" id="IPR036880">
    <property type="entry name" value="Kunitz_BPTI_sf"/>
</dbReference>
<dbReference type="PANTHER" id="PTHR10083:SF374">
    <property type="entry name" value="BPTI_KUNITZ INHIBITOR DOMAIN-CONTAINING PROTEIN"/>
    <property type="match status" value="1"/>
</dbReference>
<dbReference type="AlphaFoldDB" id="A0A095CEH8"/>